<dbReference type="Proteomes" id="UP000231383">
    <property type="component" value="Unassembled WGS sequence"/>
</dbReference>
<organism evidence="1 2">
    <name type="scientific">Candidatus Roizmanbacteria bacterium CG_4_9_14_0_2_um_filter_39_13</name>
    <dbReference type="NCBI Taxonomy" id="1974839"/>
    <lineage>
        <taxon>Bacteria</taxon>
        <taxon>Candidatus Roizmaniibacteriota</taxon>
    </lineage>
</organism>
<evidence type="ECO:0000313" key="1">
    <source>
        <dbReference type="EMBL" id="PJC33234.1"/>
    </source>
</evidence>
<name>A0A2M8F1Q7_9BACT</name>
<dbReference type="EMBL" id="PFSC01000048">
    <property type="protein sequence ID" value="PJC33234.1"/>
    <property type="molecule type" value="Genomic_DNA"/>
</dbReference>
<accession>A0A2M8F1Q7</accession>
<evidence type="ECO:0000313" key="2">
    <source>
        <dbReference type="Proteomes" id="UP000231383"/>
    </source>
</evidence>
<protein>
    <submittedName>
        <fullName evidence="1">Uncharacterized protein</fullName>
    </submittedName>
</protein>
<comment type="caution">
    <text evidence="1">The sequence shown here is derived from an EMBL/GenBank/DDBJ whole genome shotgun (WGS) entry which is preliminary data.</text>
</comment>
<sequence>MQKTMQILKDISEEKMTHMFIMQQMGSFRFADEMQQIMDKFGVDRKIIDNPNFKDQNENDLRLKLRQSFGGSDDDGHLFDNFPKNVSWKRAVLTKDDLMKVKYIDYDYWIELSNGTRLVKDGAVSIKKGTEIFGQSNQKFWDALTALKEGVKFPEPILIAKNLSSDLVVVEGHLRLTVYLLDPAHTPNEIEIVIGFSENFQDWDMY</sequence>
<proteinExistence type="predicted"/>
<dbReference type="AlphaFoldDB" id="A0A2M8F1Q7"/>
<reference evidence="2" key="1">
    <citation type="submission" date="2017-09" db="EMBL/GenBank/DDBJ databases">
        <title>Depth-based differentiation of microbial function through sediment-hosted aquifers and enrichment of novel symbionts in the deep terrestrial subsurface.</title>
        <authorList>
            <person name="Probst A.J."/>
            <person name="Ladd B."/>
            <person name="Jarett J.K."/>
            <person name="Geller-Mcgrath D.E."/>
            <person name="Sieber C.M.K."/>
            <person name="Emerson J.B."/>
            <person name="Anantharaman K."/>
            <person name="Thomas B.C."/>
            <person name="Malmstrom R."/>
            <person name="Stieglmeier M."/>
            <person name="Klingl A."/>
            <person name="Woyke T."/>
            <person name="Ryan C.M."/>
            <person name="Banfield J.F."/>
        </authorList>
    </citation>
    <scope>NUCLEOTIDE SEQUENCE [LARGE SCALE GENOMIC DNA]</scope>
</reference>
<gene>
    <name evidence="1" type="ORF">CO051_01795</name>
</gene>